<evidence type="ECO:0000256" key="2">
    <source>
        <dbReference type="ARBA" id="ARBA00023125"/>
    </source>
</evidence>
<evidence type="ECO:0000256" key="1">
    <source>
        <dbReference type="ARBA" id="ARBA00023015"/>
    </source>
</evidence>
<dbReference type="InterPro" id="IPR050109">
    <property type="entry name" value="HTH-type_TetR-like_transc_reg"/>
</dbReference>
<feature type="domain" description="HTH tetR-type" evidence="5">
    <location>
        <begin position="21"/>
        <end position="81"/>
    </location>
</feature>
<sequence length="226" mass="24487">MGTGSPPPLTPRKSPRQGRAIATVDAIFEATLQVLSSDGLIRLNTTRVARRAGVSVGALYQYFPNKQALLFAVLERHLEMLAGAVEKARDQNRCAAKELIAEAVVKAYLQTQLAQAEISPALYRIAMELDARALIEAAVRRSAGAIEAMLSTSADGRFADPGLLAQTLTAALYGTVPPFCHRVLSAADGLEAERQLTTMFRSYLVAQPELNDRECEVSEPGMRCDR</sequence>
<dbReference type="GO" id="GO:0000976">
    <property type="term" value="F:transcription cis-regulatory region binding"/>
    <property type="evidence" value="ECO:0007669"/>
    <property type="project" value="TreeGrafter"/>
</dbReference>
<evidence type="ECO:0000313" key="7">
    <source>
        <dbReference type="Proteomes" id="UP001269402"/>
    </source>
</evidence>
<comment type="caution">
    <text evidence="6">The sequence shown here is derived from an EMBL/GenBank/DDBJ whole genome shotgun (WGS) entry which is preliminary data.</text>
</comment>
<keyword evidence="1" id="KW-0805">Transcription regulation</keyword>
<evidence type="ECO:0000313" key="6">
    <source>
        <dbReference type="EMBL" id="MDR9760539.1"/>
    </source>
</evidence>
<dbReference type="RefSeq" id="WP_310807571.1">
    <property type="nucleotide sequence ID" value="NZ_JAVLSH010000004.1"/>
</dbReference>
<gene>
    <name evidence="6" type="ORF">RJJ37_12965</name>
</gene>
<dbReference type="PANTHER" id="PTHR30055:SF234">
    <property type="entry name" value="HTH-TYPE TRANSCRIPTIONAL REGULATOR BETI"/>
    <property type="match status" value="1"/>
</dbReference>
<dbReference type="PROSITE" id="PS50977">
    <property type="entry name" value="HTH_TETR_2"/>
    <property type="match status" value="1"/>
</dbReference>
<evidence type="ECO:0000256" key="4">
    <source>
        <dbReference type="PROSITE-ProRule" id="PRU00335"/>
    </source>
</evidence>
<dbReference type="SUPFAM" id="SSF46689">
    <property type="entry name" value="Homeodomain-like"/>
    <property type="match status" value="1"/>
</dbReference>
<dbReference type="PANTHER" id="PTHR30055">
    <property type="entry name" value="HTH-TYPE TRANSCRIPTIONAL REGULATOR RUTR"/>
    <property type="match status" value="1"/>
</dbReference>
<protein>
    <submittedName>
        <fullName evidence="6">TetR/AcrR family transcriptional regulator</fullName>
    </submittedName>
</protein>
<keyword evidence="2 4" id="KW-0238">DNA-binding</keyword>
<feature type="DNA-binding region" description="H-T-H motif" evidence="4">
    <location>
        <begin position="44"/>
        <end position="63"/>
    </location>
</feature>
<keyword evidence="7" id="KW-1185">Reference proteome</keyword>
<reference evidence="7" key="1">
    <citation type="submission" date="2023-07" db="EMBL/GenBank/DDBJ databases">
        <title>Genomic characterization of faba bean (Vicia faba) microsymbionts in Mexican soils.</title>
        <authorList>
            <person name="Rivera Orduna F.N."/>
            <person name="Guevara-Luna J."/>
            <person name="Yan J."/>
            <person name="Arroyo-Herrera I."/>
            <person name="Li Y."/>
            <person name="Vasquez-Murrieta M.S."/>
            <person name="Wang E.T."/>
        </authorList>
    </citation>
    <scope>NUCLEOTIDE SEQUENCE [LARGE SCALE GENOMIC DNA]</scope>
    <source>
        <strain evidence="7">CH6</strain>
    </source>
</reference>
<dbReference type="PRINTS" id="PR00455">
    <property type="entry name" value="HTHTETR"/>
</dbReference>
<dbReference type="Pfam" id="PF00440">
    <property type="entry name" value="TetR_N"/>
    <property type="match status" value="1"/>
</dbReference>
<dbReference type="InterPro" id="IPR041669">
    <property type="entry name" value="TetR_C_15"/>
</dbReference>
<dbReference type="Proteomes" id="UP001269402">
    <property type="component" value="Unassembled WGS sequence"/>
</dbReference>
<dbReference type="Gene3D" id="1.10.357.10">
    <property type="entry name" value="Tetracycline Repressor, domain 2"/>
    <property type="match status" value="1"/>
</dbReference>
<evidence type="ECO:0000256" key="3">
    <source>
        <dbReference type="ARBA" id="ARBA00023163"/>
    </source>
</evidence>
<dbReference type="EMBL" id="JAVLSH010000004">
    <property type="protein sequence ID" value="MDR9760539.1"/>
    <property type="molecule type" value="Genomic_DNA"/>
</dbReference>
<dbReference type="Pfam" id="PF17918">
    <property type="entry name" value="TetR_C_15"/>
    <property type="match status" value="1"/>
</dbReference>
<accession>A0AAW8P0B1</accession>
<dbReference type="AlphaFoldDB" id="A0AAW8P0B1"/>
<name>A0AAW8P0B1_9HYPH</name>
<proteinExistence type="predicted"/>
<dbReference type="GO" id="GO:0003700">
    <property type="term" value="F:DNA-binding transcription factor activity"/>
    <property type="evidence" value="ECO:0007669"/>
    <property type="project" value="TreeGrafter"/>
</dbReference>
<evidence type="ECO:0000259" key="5">
    <source>
        <dbReference type="PROSITE" id="PS50977"/>
    </source>
</evidence>
<keyword evidence="3" id="KW-0804">Transcription</keyword>
<organism evidence="6 7">
    <name type="scientific">Rhizobium redzepovicii</name>
    <dbReference type="NCBI Taxonomy" id="2867518"/>
    <lineage>
        <taxon>Bacteria</taxon>
        <taxon>Pseudomonadati</taxon>
        <taxon>Pseudomonadota</taxon>
        <taxon>Alphaproteobacteria</taxon>
        <taxon>Hyphomicrobiales</taxon>
        <taxon>Rhizobiaceae</taxon>
        <taxon>Rhizobium/Agrobacterium group</taxon>
        <taxon>Rhizobium</taxon>
    </lineage>
</organism>
<dbReference type="InterPro" id="IPR009057">
    <property type="entry name" value="Homeodomain-like_sf"/>
</dbReference>
<dbReference type="InterPro" id="IPR001647">
    <property type="entry name" value="HTH_TetR"/>
</dbReference>